<dbReference type="Proteomes" id="UP001342418">
    <property type="component" value="Plasmid p1536_2"/>
</dbReference>
<evidence type="ECO:0000259" key="1">
    <source>
        <dbReference type="Pfam" id="PF13193"/>
    </source>
</evidence>
<dbReference type="EMBL" id="CP030943">
    <property type="protein sequence ID" value="UUP19979.1"/>
    <property type="molecule type" value="Genomic_DNA"/>
</dbReference>
<reference evidence="2 3" key="1">
    <citation type="submission" date="2018-07" db="EMBL/GenBank/DDBJ databases">
        <title>Genome sequence of Nitratireductor thuwali#1536.</title>
        <authorList>
            <person name="Michoud G."/>
            <person name="Merlino G."/>
            <person name="Sefrji F.O."/>
            <person name="Daffonchio D."/>
        </authorList>
    </citation>
    <scope>NUCLEOTIDE SEQUENCE [LARGE SCALE GENOMIC DNA]</scope>
    <source>
        <strain evidence="2 3">Nit1536</strain>
        <plasmid evidence="2 3">p1536_2</plasmid>
    </source>
</reference>
<keyword evidence="2" id="KW-0436">Ligase</keyword>
<dbReference type="Gene3D" id="3.30.300.30">
    <property type="match status" value="1"/>
</dbReference>
<evidence type="ECO:0000313" key="2">
    <source>
        <dbReference type="EMBL" id="UUP19979.1"/>
    </source>
</evidence>
<dbReference type="RefSeq" id="WP_338532376.1">
    <property type="nucleotide sequence ID" value="NZ_CP030943.1"/>
</dbReference>
<keyword evidence="2" id="KW-0614">Plasmid</keyword>
<organism evidence="2 3">
    <name type="scientific">Nitratireductor thuwali</name>
    <dbReference type="NCBI Taxonomy" id="2267699"/>
    <lineage>
        <taxon>Bacteria</taxon>
        <taxon>Pseudomonadati</taxon>
        <taxon>Pseudomonadota</taxon>
        <taxon>Alphaproteobacteria</taxon>
        <taxon>Hyphomicrobiales</taxon>
        <taxon>Phyllobacteriaceae</taxon>
        <taxon>Nitratireductor</taxon>
    </lineage>
</organism>
<feature type="domain" description="AMP-binding enzyme C-terminal" evidence="1">
    <location>
        <begin position="11"/>
        <end position="62"/>
    </location>
</feature>
<protein>
    <submittedName>
        <fullName evidence="2">2-succinylbenzoate--CoA ligase</fullName>
        <ecNumber evidence="2">6.2.1.26</ecNumber>
    </submittedName>
</protein>
<dbReference type="InterPro" id="IPR025110">
    <property type="entry name" value="AMP-bd_C"/>
</dbReference>
<sequence>MWTVSLRCFWRERPVAFVARHVDGPDADELMRLCRDQLAGYKRPREIRFIAFEDFPRSTSGKIQRHVLETWIERGAN</sequence>
<proteinExistence type="predicted"/>
<dbReference type="GO" id="GO:0008756">
    <property type="term" value="F:o-succinylbenzoate-CoA ligase activity"/>
    <property type="evidence" value="ECO:0007669"/>
    <property type="project" value="UniProtKB-EC"/>
</dbReference>
<dbReference type="InterPro" id="IPR045851">
    <property type="entry name" value="AMP-bd_C_sf"/>
</dbReference>
<gene>
    <name evidence="2" type="primary">menE_2</name>
    <name evidence="2" type="ORF">NTH_04494</name>
</gene>
<evidence type="ECO:0000313" key="3">
    <source>
        <dbReference type="Proteomes" id="UP001342418"/>
    </source>
</evidence>
<keyword evidence="3" id="KW-1185">Reference proteome</keyword>
<name>A0ABY5MT17_9HYPH</name>
<dbReference type="Pfam" id="PF13193">
    <property type="entry name" value="AMP-binding_C"/>
    <property type="match status" value="1"/>
</dbReference>
<accession>A0ABY5MT17</accession>
<dbReference type="SUPFAM" id="SSF56801">
    <property type="entry name" value="Acetyl-CoA synthetase-like"/>
    <property type="match status" value="1"/>
</dbReference>
<geneLocation type="plasmid" evidence="2 3">
    <name>p1536_2</name>
</geneLocation>
<dbReference type="EC" id="6.2.1.26" evidence="2"/>